<protein>
    <submittedName>
        <fullName evidence="2">Adenylate/guanylate cyclase domain-containing protein</fullName>
        <ecNumber evidence="2">4.6.1.-</ecNumber>
    </submittedName>
</protein>
<name>A0ABU5EDY5_9PROT</name>
<dbReference type="Proteomes" id="UP001279642">
    <property type="component" value="Unassembled WGS sequence"/>
</dbReference>
<dbReference type="Pfam" id="PF00211">
    <property type="entry name" value="Guanylate_cyc"/>
    <property type="match status" value="1"/>
</dbReference>
<evidence type="ECO:0000259" key="1">
    <source>
        <dbReference type="PROSITE" id="PS50125"/>
    </source>
</evidence>
<dbReference type="EMBL" id="JAXCLW010000005">
    <property type="protein sequence ID" value="MDY0884564.1"/>
    <property type="molecule type" value="Genomic_DNA"/>
</dbReference>
<dbReference type="PANTHER" id="PTHR43081">
    <property type="entry name" value="ADENYLATE CYCLASE, TERMINAL-DIFFERENTIATION SPECIFIC-RELATED"/>
    <property type="match status" value="1"/>
</dbReference>
<sequence length="399" mass="44792">MLENLIGAESETCNGLGRWLAREALERRDLKTLFSAFCNELRRRDLPLWRGQLGLEVLHPEQVGIMLVWKDDNLTVRDAQRSEVMQSPDYTNSPTRIVDETNETFRRRLDRPSPDIPLLEDLRQSGATDYVMIPLPFLEKRRTAVVSFATQMPDGFTERQIDDLKLAALLFSPYAERHVLRRLAVDLLDIYIGPRSGERITDGQIELGQVEHIQAAIWLADMRGFTRFSEEASIADVIQGLNSWLKPMVAVIENHGGEVLKFIGDAVLAIFPIMGDEKGIQDTCGRALSAAREFGTTAVQINEARRMEGLPPLDYGLVLHVGEVAYGNIGAPTRLDFTVIGPAVNRAARLQELTKQLGQRLLVSETFADTCSCKLMDLGHHVLRDIDGEQRIFAVDETE</sequence>
<organism evidence="2 3">
    <name type="scientific">Dongia soli</name>
    <dbReference type="NCBI Taxonomy" id="600628"/>
    <lineage>
        <taxon>Bacteria</taxon>
        <taxon>Pseudomonadati</taxon>
        <taxon>Pseudomonadota</taxon>
        <taxon>Alphaproteobacteria</taxon>
        <taxon>Rhodospirillales</taxon>
        <taxon>Dongiaceae</taxon>
        <taxon>Dongia</taxon>
    </lineage>
</organism>
<feature type="domain" description="Guanylate cyclase" evidence="1">
    <location>
        <begin position="216"/>
        <end position="351"/>
    </location>
</feature>
<dbReference type="SMART" id="SM00044">
    <property type="entry name" value="CYCc"/>
    <property type="match status" value="1"/>
</dbReference>
<dbReference type="Gene3D" id="3.30.70.1230">
    <property type="entry name" value="Nucleotide cyclase"/>
    <property type="match status" value="1"/>
</dbReference>
<evidence type="ECO:0000313" key="3">
    <source>
        <dbReference type="Proteomes" id="UP001279642"/>
    </source>
</evidence>
<dbReference type="GO" id="GO:0016829">
    <property type="term" value="F:lyase activity"/>
    <property type="evidence" value="ECO:0007669"/>
    <property type="project" value="UniProtKB-KW"/>
</dbReference>
<comment type="caution">
    <text evidence="2">The sequence shown here is derived from an EMBL/GenBank/DDBJ whole genome shotgun (WGS) entry which is preliminary data.</text>
</comment>
<gene>
    <name evidence="2" type="ORF">SMD27_17100</name>
</gene>
<dbReference type="InterPro" id="IPR001054">
    <property type="entry name" value="A/G_cyclase"/>
</dbReference>
<accession>A0ABU5EDY5</accession>
<dbReference type="SUPFAM" id="SSF55073">
    <property type="entry name" value="Nucleotide cyclase"/>
    <property type="match status" value="1"/>
</dbReference>
<keyword evidence="3" id="KW-1185">Reference proteome</keyword>
<keyword evidence="2" id="KW-0456">Lyase</keyword>
<dbReference type="CDD" id="cd07302">
    <property type="entry name" value="CHD"/>
    <property type="match status" value="1"/>
</dbReference>
<dbReference type="InterPro" id="IPR029787">
    <property type="entry name" value="Nucleotide_cyclase"/>
</dbReference>
<dbReference type="InterPro" id="IPR050697">
    <property type="entry name" value="Adenylyl/Guanylyl_Cyclase_3/4"/>
</dbReference>
<dbReference type="RefSeq" id="WP_320509637.1">
    <property type="nucleotide sequence ID" value="NZ_JAXCLW010000005.1"/>
</dbReference>
<reference evidence="2 3" key="1">
    <citation type="journal article" date="2016" name="Antonie Van Leeuwenhoek">
        <title>Dongia soli sp. nov., isolated from soil from Dokdo, Korea.</title>
        <authorList>
            <person name="Kim D.U."/>
            <person name="Lee H."/>
            <person name="Kim H."/>
            <person name="Kim S.G."/>
            <person name="Ka J.O."/>
        </authorList>
    </citation>
    <scope>NUCLEOTIDE SEQUENCE [LARGE SCALE GENOMIC DNA]</scope>
    <source>
        <strain evidence="2 3">D78</strain>
    </source>
</reference>
<dbReference type="PROSITE" id="PS50125">
    <property type="entry name" value="GUANYLATE_CYCLASE_2"/>
    <property type="match status" value="1"/>
</dbReference>
<evidence type="ECO:0000313" key="2">
    <source>
        <dbReference type="EMBL" id="MDY0884564.1"/>
    </source>
</evidence>
<dbReference type="EC" id="4.6.1.-" evidence="2"/>
<dbReference type="PANTHER" id="PTHR43081:SF11">
    <property type="entry name" value="BLR2264 PROTEIN"/>
    <property type="match status" value="1"/>
</dbReference>
<proteinExistence type="predicted"/>